<keyword evidence="12" id="KW-0464">Manganese</keyword>
<evidence type="ECO:0000256" key="3">
    <source>
        <dbReference type="ARBA" id="ARBA00011738"/>
    </source>
</evidence>
<keyword evidence="7" id="KW-0408">Iron</keyword>
<dbReference type="SUPFAM" id="SSF46785">
    <property type="entry name" value="Winged helix' DNA-binding domain"/>
    <property type="match status" value="1"/>
</dbReference>
<evidence type="ECO:0000256" key="5">
    <source>
        <dbReference type="ARBA" id="ARBA00022490"/>
    </source>
</evidence>
<dbReference type="Pfam" id="PF02742">
    <property type="entry name" value="Fe_dep_repr_C"/>
    <property type="match status" value="1"/>
</dbReference>
<evidence type="ECO:0000256" key="6">
    <source>
        <dbReference type="ARBA" id="ARBA00022491"/>
    </source>
</evidence>
<keyword evidence="10" id="KW-0010">Activator</keyword>
<dbReference type="GO" id="GO:0046914">
    <property type="term" value="F:transition metal ion binding"/>
    <property type="evidence" value="ECO:0007669"/>
    <property type="project" value="InterPro"/>
</dbReference>
<dbReference type="InterPro" id="IPR050536">
    <property type="entry name" value="DtxR_MntR_Metal-Reg"/>
</dbReference>
<evidence type="ECO:0000256" key="11">
    <source>
        <dbReference type="ARBA" id="ARBA00023163"/>
    </source>
</evidence>
<evidence type="ECO:0000256" key="10">
    <source>
        <dbReference type="ARBA" id="ARBA00023159"/>
    </source>
</evidence>
<dbReference type="InterPro" id="IPR007167">
    <property type="entry name" value="Fe-transptr_FeoA-like"/>
</dbReference>
<dbReference type="Gene3D" id="2.30.30.90">
    <property type="match status" value="1"/>
</dbReference>
<comment type="caution">
    <text evidence="17">The sequence shown here is derived from an EMBL/GenBank/DDBJ whole genome shotgun (WGS) entry which is preliminary data.</text>
</comment>
<dbReference type="Pfam" id="PF01325">
    <property type="entry name" value="Fe_dep_repress"/>
    <property type="match status" value="1"/>
</dbReference>
<dbReference type="Gene3D" id="1.10.10.10">
    <property type="entry name" value="Winged helix-like DNA-binding domain superfamily/Winged helix DNA-binding domain"/>
    <property type="match status" value="1"/>
</dbReference>
<dbReference type="SMART" id="SM00899">
    <property type="entry name" value="FeoA"/>
    <property type="match status" value="1"/>
</dbReference>
<evidence type="ECO:0000256" key="14">
    <source>
        <dbReference type="ARBA" id="ARBA00032618"/>
    </source>
</evidence>
<evidence type="ECO:0000256" key="9">
    <source>
        <dbReference type="ARBA" id="ARBA00023125"/>
    </source>
</evidence>
<evidence type="ECO:0000256" key="12">
    <source>
        <dbReference type="ARBA" id="ARBA00023211"/>
    </source>
</evidence>
<dbReference type="AlphaFoldDB" id="A0A2A9DND9"/>
<dbReference type="RefSeq" id="WP_048380164.1">
    <property type="nucleotide sequence ID" value="NZ_LDYE01000006.1"/>
</dbReference>
<comment type="similarity">
    <text evidence="2">Belongs to the DtxR/MntR family.</text>
</comment>
<gene>
    <name evidence="17" type="ORF">ATK06_1205</name>
</gene>
<comment type="subunit">
    <text evidence="3">Homodimer.</text>
</comment>
<evidence type="ECO:0000256" key="13">
    <source>
        <dbReference type="ARBA" id="ARBA00032593"/>
    </source>
</evidence>
<dbReference type="GO" id="GO:0046983">
    <property type="term" value="F:protein dimerization activity"/>
    <property type="evidence" value="ECO:0007669"/>
    <property type="project" value="InterPro"/>
</dbReference>
<dbReference type="Pfam" id="PF04023">
    <property type="entry name" value="FeoA"/>
    <property type="match status" value="1"/>
</dbReference>
<dbReference type="Proteomes" id="UP000221653">
    <property type="component" value="Unassembled WGS sequence"/>
</dbReference>
<dbReference type="InterPro" id="IPR038157">
    <property type="entry name" value="FeoA_core_dom"/>
</dbReference>
<keyword evidence="18" id="KW-1185">Reference proteome</keyword>
<proteinExistence type="inferred from homology"/>
<organism evidence="17 18">
    <name type="scientific">Corynebacterium renale</name>
    <dbReference type="NCBI Taxonomy" id="1724"/>
    <lineage>
        <taxon>Bacteria</taxon>
        <taxon>Bacillati</taxon>
        <taxon>Actinomycetota</taxon>
        <taxon>Actinomycetes</taxon>
        <taxon>Mycobacteriales</taxon>
        <taxon>Corynebacteriaceae</taxon>
        <taxon>Corynebacterium</taxon>
    </lineage>
</organism>
<keyword evidence="8" id="KW-0805">Transcription regulation</keyword>
<evidence type="ECO:0000256" key="8">
    <source>
        <dbReference type="ARBA" id="ARBA00023015"/>
    </source>
</evidence>
<dbReference type="InterPro" id="IPR036390">
    <property type="entry name" value="WH_DNA-bd_sf"/>
</dbReference>
<evidence type="ECO:0000256" key="1">
    <source>
        <dbReference type="ARBA" id="ARBA00004496"/>
    </source>
</evidence>
<evidence type="ECO:0000256" key="4">
    <source>
        <dbReference type="ARBA" id="ARBA00016140"/>
    </source>
</evidence>
<comment type="subcellular location">
    <subcellularLocation>
        <location evidence="1">Cytoplasm</location>
    </subcellularLocation>
</comment>
<dbReference type="PANTHER" id="PTHR33238">
    <property type="entry name" value="IRON (METAL) DEPENDENT REPRESSOR, DTXR FAMILY"/>
    <property type="match status" value="1"/>
</dbReference>
<dbReference type="InterPro" id="IPR001367">
    <property type="entry name" value="Fe_dep_repressor"/>
</dbReference>
<dbReference type="PANTHER" id="PTHR33238:SF11">
    <property type="entry name" value="TRANSCRIPTIONAL REGULATOR MNTR"/>
    <property type="match status" value="1"/>
</dbReference>
<dbReference type="InterPro" id="IPR008988">
    <property type="entry name" value="Transcriptional_repressor_C"/>
</dbReference>
<dbReference type="SMART" id="SM00529">
    <property type="entry name" value="HTH_DTXR"/>
    <property type="match status" value="1"/>
</dbReference>
<protein>
    <recommendedName>
        <fullName evidence="4">Diphtheria toxin repressor</fullName>
    </recommendedName>
    <alternativeName>
        <fullName evidence="14">Iron-dependent diphtheria tox regulatory element</fullName>
    </alternativeName>
    <alternativeName>
        <fullName evidence="13">Manganese transport regulator</fullName>
    </alternativeName>
    <alternativeName>
        <fullName evidence="15">Tox regulatory factor</fullName>
    </alternativeName>
</protein>
<sequence length="229" mass="25290">MERSKAEEYVDGLSPTAQDYLKTIWSATEWGEPPLGSKKLADRFGTSTANATETVKRLATQGLVDYQAYQPVTLTEKGRALAIEMVRRHRLIETFLMTTLDYSWDEVHEEAERLEHAVTPRMVERIDALLGHPTHDPHGDPIPDAEGNTAHTASARRLEDAPVDTPVVVLRVSDVEPEDLRAADEMGIFPGTLIELTNTNPLTALIDDHSVALPAAIAHAVWVVRPGED</sequence>
<evidence type="ECO:0000256" key="15">
    <source>
        <dbReference type="ARBA" id="ARBA00033329"/>
    </source>
</evidence>
<name>A0A2A9DND9_9CORY</name>
<dbReference type="InterPro" id="IPR036388">
    <property type="entry name" value="WH-like_DNA-bd_sf"/>
</dbReference>
<accession>A0A2A9DND9</accession>
<dbReference type="SUPFAM" id="SSF47979">
    <property type="entry name" value="Iron-dependent repressor protein, dimerization domain"/>
    <property type="match status" value="1"/>
</dbReference>
<dbReference type="SUPFAM" id="SSF50037">
    <property type="entry name" value="C-terminal domain of transcriptional repressors"/>
    <property type="match status" value="1"/>
</dbReference>
<keyword evidence="11" id="KW-0804">Transcription</keyword>
<keyword evidence="5" id="KW-0963">Cytoplasm</keyword>
<evidence type="ECO:0000256" key="7">
    <source>
        <dbReference type="ARBA" id="ARBA00023004"/>
    </source>
</evidence>
<dbReference type="EMBL" id="PDJF01000001">
    <property type="protein sequence ID" value="PFG28113.1"/>
    <property type="molecule type" value="Genomic_DNA"/>
</dbReference>
<keyword evidence="6" id="KW-0678">Repressor</keyword>
<dbReference type="InterPro" id="IPR022687">
    <property type="entry name" value="HTH_DTXR"/>
</dbReference>
<dbReference type="InterPro" id="IPR022689">
    <property type="entry name" value="Iron_dep_repressor"/>
</dbReference>
<keyword evidence="9" id="KW-0238">DNA-binding</keyword>
<dbReference type="InterPro" id="IPR036421">
    <property type="entry name" value="Fe_dep_repressor_sf"/>
</dbReference>
<evidence type="ECO:0000313" key="18">
    <source>
        <dbReference type="Proteomes" id="UP000221653"/>
    </source>
</evidence>
<dbReference type="GO" id="GO:0003677">
    <property type="term" value="F:DNA binding"/>
    <property type="evidence" value="ECO:0007669"/>
    <property type="project" value="UniProtKB-KW"/>
</dbReference>
<feature type="domain" description="HTH dtxR-type" evidence="16">
    <location>
        <begin position="13"/>
        <end position="75"/>
    </location>
</feature>
<dbReference type="GO" id="GO:0003700">
    <property type="term" value="F:DNA-binding transcription factor activity"/>
    <property type="evidence" value="ECO:0007669"/>
    <property type="project" value="InterPro"/>
</dbReference>
<evidence type="ECO:0000256" key="2">
    <source>
        <dbReference type="ARBA" id="ARBA00007871"/>
    </source>
</evidence>
<evidence type="ECO:0000259" key="16">
    <source>
        <dbReference type="PROSITE" id="PS50944"/>
    </source>
</evidence>
<reference evidence="17 18" key="1">
    <citation type="submission" date="2017-10" db="EMBL/GenBank/DDBJ databases">
        <title>Sequencing the genomes of 1000 actinobacteria strains.</title>
        <authorList>
            <person name="Klenk H.-P."/>
        </authorList>
    </citation>
    <scope>NUCLEOTIDE SEQUENCE [LARGE SCALE GENOMIC DNA]</scope>
    <source>
        <strain evidence="17 18">DSM 20688</strain>
    </source>
</reference>
<evidence type="ECO:0000313" key="17">
    <source>
        <dbReference type="EMBL" id="PFG28113.1"/>
    </source>
</evidence>
<dbReference type="GO" id="GO:0045892">
    <property type="term" value="P:negative regulation of DNA-templated transcription"/>
    <property type="evidence" value="ECO:0007669"/>
    <property type="project" value="TreeGrafter"/>
</dbReference>
<dbReference type="Gene3D" id="1.10.60.10">
    <property type="entry name" value="Iron dependent repressor, metal binding and dimerisation domain"/>
    <property type="match status" value="1"/>
</dbReference>
<dbReference type="FunFam" id="1.10.60.10:FF:000004">
    <property type="entry name" value="DtxR family transcriptional regulator"/>
    <property type="match status" value="1"/>
</dbReference>
<dbReference type="STRING" id="1724.GCA_001044175_01776"/>
<dbReference type="GO" id="GO:0005737">
    <property type="term" value="C:cytoplasm"/>
    <property type="evidence" value="ECO:0007669"/>
    <property type="project" value="UniProtKB-SubCell"/>
</dbReference>
<dbReference type="OrthoDB" id="9791355at2"/>
<dbReference type="PROSITE" id="PS50944">
    <property type="entry name" value="HTH_DTXR"/>
    <property type="match status" value="1"/>
</dbReference>